<reference evidence="2" key="1">
    <citation type="submission" date="2022-08" db="EMBL/GenBank/DDBJ databases">
        <title>Novel sulphate-reducing endosymbionts in the free-living metamonad Anaeramoeba.</title>
        <authorList>
            <person name="Jerlstrom-Hultqvist J."/>
            <person name="Cepicka I."/>
            <person name="Gallot-Lavallee L."/>
            <person name="Salas-Leiva D."/>
            <person name="Curtis B.A."/>
            <person name="Zahonova K."/>
            <person name="Pipaliya S."/>
            <person name="Dacks J."/>
            <person name="Roger A.J."/>
        </authorList>
    </citation>
    <scope>NUCLEOTIDE SEQUENCE</scope>
    <source>
        <strain evidence="2">Busselton2</strain>
    </source>
</reference>
<protein>
    <submittedName>
        <fullName evidence="2">Uncharacterized protein</fullName>
    </submittedName>
</protein>
<sequence length="97" mass="11648">MELVLHQFKNTNQNHFEKCCEPKFKLKYQHHNFQCATKISTAETIPKMIQFEFQQNDQKKIKRKSYESSIHQENSLEKRSTSPYATEPTLPHVIKYF</sequence>
<dbReference type="EMBL" id="JANTQA010000032">
    <property type="protein sequence ID" value="KAJ3438651.1"/>
    <property type="molecule type" value="Genomic_DNA"/>
</dbReference>
<accession>A0AAV7ZBZ2</accession>
<dbReference type="AlphaFoldDB" id="A0AAV7ZBZ2"/>
<feature type="region of interest" description="Disordered" evidence="1">
    <location>
        <begin position="62"/>
        <end position="86"/>
    </location>
</feature>
<name>A0AAV7ZBZ2_9EUKA</name>
<proteinExistence type="predicted"/>
<evidence type="ECO:0000256" key="1">
    <source>
        <dbReference type="SAM" id="MobiDB-lite"/>
    </source>
</evidence>
<dbReference type="Proteomes" id="UP001146793">
    <property type="component" value="Unassembled WGS sequence"/>
</dbReference>
<organism evidence="2 3">
    <name type="scientific">Anaeramoeba flamelloides</name>
    <dbReference type="NCBI Taxonomy" id="1746091"/>
    <lineage>
        <taxon>Eukaryota</taxon>
        <taxon>Metamonada</taxon>
        <taxon>Anaeramoebidae</taxon>
        <taxon>Anaeramoeba</taxon>
    </lineage>
</organism>
<gene>
    <name evidence="2" type="ORF">M0812_14661</name>
</gene>
<comment type="caution">
    <text evidence="2">The sequence shown here is derived from an EMBL/GenBank/DDBJ whole genome shotgun (WGS) entry which is preliminary data.</text>
</comment>
<evidence type="ECO:0000313" key="3">
    <source>
        <dbReference type="Proteomes" id="UP001146793"/>
    </source>
</evidence>
<evidence type="ECO:0000313" key="2">
    <source>
        <dbReference type="EMBL" id="KAJ3438651.1"/>
    </source>
</evidence>